<dbReference type="Pfam" id="PF12833">
    <property type="entry name" value="HTH_18"/>
    <property type="match status" value="1"/>
</dbReference>
<sequence>MPHRRLQRIGPLVGLPDIVRSHGVSMDAIVEGSGIEAEAFSNRDGVAPFVAICRVMDRAVKLTGQRHLGLEIGLAQDHRALGTVGQLVAHAPTLGEAIQDFVRNQHRNSRGAVTFLMPHGEGFHLGYGIYDRYETGADQLYDLAMAVAVNAIRSLAGTRAGPIEVLVCHRGNAPRSHYEAALGCPVRLNQPYAALALSAEAMRLPIAGHDRAERARLAALLDESPPFGAPDFDARVRHLLKPAILMGDASAETIARQIGIHLRTLNRRLKDEGVTFRAIEQQVRFSIACELLSLTDLDVADISETLAYGTPSAFDRAFRRWTGISPTRWRRGSASGEPR</sequence>
<dbReference type="Gene3D" id="1.10.10.60">
    <property type="entry name" value="Homeodomain-like"/>
    <property type="match status" value="1"/>
</dbReference>
<reference evidence="5 6" key="1">
    <citation type="submission" date="2023-07" db="EMBL/GenBank/DDBJ databases">
        <title>Genomic Encyclopedia of Type Strains, Phase IV (KMG-IV): sequencing the most valuable type-strain genomes for metagenomic binning, comparative biology and taxonomic classification.</title>
        <authorList>
            <person name="Goeker M."/>
        </authorList>
    </citation>
    <scope>NUCLEOTIDE SEQUENCE [LARGE SCALE GENOMIC DNA]</scope>
    <source>
        <strain evidence="5 6">B1-1</strain>
    </source>
</reference>
<evidence type="ECO:0000313" key="5">
    <source>
        <dbReference type="EMBL" id="MDQ0516536.1"/>
    </source>
</evidence>
<accession>A0ABU0M6E8</accession>
<dbReference type="EMBL" id="JAUSWJ010000001">
    <property type="protein sequence ID" value="MDQ0516536.1"/>
    <property type="molecule type" value="Genomic_DNA"/>
</dbReference>
<keyword evidence="2" id="KW-0238">DNA-binding</keyword>
<evidence type="ECO:0000259" key="4">
    <source>
        <dbReference type="PROSITE" id="PS01124"/>
    </source>
</evidence>
<dbReference type="InterPro" id="IPR032687">
    <property type="entry name" value="AraC-type_N"/>
</dbReference>
<dbReference type="InterPro" id="IPR018060">
    <property type="entry name" value="HTH_AraC"/>
</dbReference>
<gene>
    <name evidence="5" type="ORF">QO015_002149</name>
</gene>
<keyword evidence="1" id="KW-0805">Transcription regulation</keyword>
<dbReference type="Pfam" id="PF12625">
    <property type="entry name" value="Arabinose_bd"/>
    <property type="match status" value="1"/>
</dbReference>
<dbReference type="Proteomes" id="UP001223743">
    <property type="component" value="Unassembled WGS sequence"/>
</dbReference>
<evidence type="ECO:0000256" key="1">
    <source>
        <dbReference type="ARBA" id="ARBA00023015"/>
    </source>
</evidence>
<dbReference type="RefSeq" id="WP_266279479.1">
    <property type="nucleotide sequence ID" value="NZ_JAPKNF010000001.1"/>
</dbReference>
<comment type="caution">
    <text evidence="5">The sequence shown here is derived from an EMBL/GenBank/DDBJ whole genome shotgun (WGS) entry which is preliminary data.</text>
</comment>
<evidence type="ECO:0000256" key="3">
    <source>
        <dbReference type="ARBA" id="ARBA00023163"/>
    </source>
</evidence>
<dbReference type="SUPFAM" id="SSF46689">
    <property type="entry name" value="Homeodomain-like"/>
    <property type="match status" value="1"/>
</dbReference>
<feature type="domain" description="HTH araC/xylS-type" evidence="4">
    <location>
        <begin position="234"/>
        <end position="332"/>
    </location>
</feature>
<organism evidence="5 6">
    <name type="scientific">Kaistia geumhonensis</name>
    <dbReference type="NCBI Taxonomy" id="410839"/>
    <lineage>
        <taxon>Bacteria</taxon>
        <taxon>Pseudomonadati</taxon>
        <taxon>Pseudomonadota</taxon>
        <taxon>Alphaproteobacteria</taxon>
        <taxon>Hyphomicrobiales</taxon>
        <taxon>Kaistiaceae</taxon>
        <taxon>Kaistia</taxon>
    </lineage>
</organism>
<keyword evidence="3" id="KW-0804">Transcription</keyword>
<evidence type="ECO:0000256" key="2">
    <source>
        <dbReference type="ARBA" id="ARBA00023125"/>
    </source>
</evidence>
<protein>
    <submittedName>
        <fullName evidence="5">AraC-like DNA-binding protein</fullName>
    </submittedName>
</protein>
<dbReference type="InterPro" id="IPR009057">
    <property type="entry name" value="Homeodomain-like_sf"/>
</dbReference>
<evidence type="ECO:0000313" key="6">
    <source>
        <dbReference type="Proteomes" id="UP001223743"/>
    </source>
</evidence>
<proteinExistence type="predicted"/>
<dbReference type="SMART" id="SM00342">
    <property type="entry name" value="HTH_ARAC"/>
    <property type="match status" value="1"/>
</dbReference>
<dbReference type="PANTHER" id="PTHR47894">
    <property type="entry name" value="HTH-TYPE TRANSCRIPTIONAL REGULATOR GADX"/>
    <property type="match status" value="1"/>
</dbReference>
<dbReference type="PANTHER" id="PTHR47894:SF4">
    <property type="entry name" value="HTH-TYPE TRANSCRIPTIONAL REGULATOR GADX"/>
    <property type="match status" value="1"/>
</dbReference>
<dbReference type="PROSITE" id="PS01124">
    <property type="entry name" value="HTH_ARAC_FAMILY_2"/>
    <property type="match status" value="1"/>
</dbReference>
<keyword evidence="6" id="KW-1185">Reference proteome</keyword>
<name>A0ABU0M6E8_9HYPH</name>